<dbReference type="Proteomes" id="UP001243375">
    <property type="component" value="Unassembled WGS sequence"/>
</dbReference>
<keyword evidence="2" id="KW-1185">Reference proteome</keyword>
<reference evidence="1" key="1">
    <citation type="submission" date="2023-04" db="EMBL/GenBank/DDBJ databases">
        <title>Draft Genome sequencing of Naganishia species isolated from polar environments using Oxford Nanopore Technology.</title>
        <authorList>
            <person name="Leo P."/>
            <person name="Venkateswaran K."/>
        </authorList>
    </citation>
    <scope>NUCLEOTIDE SEQUENCE</scope>
    <source>
        <strain evidence="1">MNA-CCFEE 5425</strain>
    </source>
</reference>
<gene>
    <name evidence="1" type="ORF">QFC22_002920</name>
</gene>
<sequence length="332" mass="36673">MSRLSCVPWRTALPLWRRLGAHYSACSRPTILLSPDQKPPIAYHFLNAPIPYDIGLQLQEDIVNARTKWRSRRKAAENSETLQDGEGDVVLLLGRRDIALTVADTHPEQAKILHSGAEFHQTKRGGQVTYHGLGQLVGYPILDLGPNGMSHILATYARAVVSESRIQGTSHVEILAPHPGGHVGVFAGPEEKLASIGIQIRHRLTSHGFAINVTTEPIPWFDLVTACGLNDVHATSLQGVLTGRRKQDRDEKATEPVLAVDRVATDLMPFFGAKFNRRMVSLQQIVASQEAVTSDGARDIWFQVWSLIRGAETEARSRVASSELPRRPEQVM</sequence>
<name>A0ACC2X7N0_9TREE</name>
<organism evidence="1 2">
    <name type="scientific">Naganishia vaughanmartiniae</name>
    <dbReference type="NCBI Taxonomy" id="1424756"/>
    <lineage>
        <taxon>Eukaryota</taxon>
        <taxon>Fungi</taxon>
        <taxon>Dikarya</taxon>
        <taxon>Basidiomycota</taxon>
        <taxon>Agaricomycotina</taxon>
        <taxon>Tremellomycetes</taxon>
        <taxon>Filobasidiales</taxon>
        <taxon>Filobasidiaceae</taxon>
        <taxon>Naganishia</taxon>
    </lineage>
</organism>
<evidence type="ECO:0000313" key="2">
    <source>
        <dbReference type="Proteomes" id="UP001243375"/>
    </source>
</evidence>
<proteinExistence type="predicted"/>
<evidence type="ECO:0000313" key="1">
    <source>
        <dbReference type="EMBL" id="KAJ9120023.1"/>
    </source>
</evidence>
<dbReference type="EMBL" id="JASBWU010000007">
    <property type="protein sequence ID" value="KAJ9120023.1"/>
    <property type="molecule type" value="Genomic_DNA"/>
</dbReference>
<protein>
    <submittedName>
        <fullName evidence="1">Uncharacterized protein</fullName>
    </submittedName>
</protein>
<comment type="caution">
    <text evidence="1">The sequence shown here is derived from an EMBL/GenBank/DDBJ whole genome shotgun (WGS) entry which is preliminary data.</text>
</comment>
<accession>A0ACC2X7N0</accession>